<sequence length="364" mass="39146">MPFDFRSQTLPDAESPASRDRRAVAYWLLGVAGLVWAMVAIGGATRLTGSGLSIMEWAPLSGTLPPMSEAEWQRLYDLYRTIPQYALVNAGFGIEGFKEIFWLEWIHRFWGRLIGLVYAAGLAWFWLRGRIPAGAKPRLLGLLALGGLQGAVGWYMVASGFEADRTAVSPYRLVIHLGLALLIFSALVWTALGLLRPEGTAAAEARPVRRMLKVAVWALVAAMLAGGFVAGTRAGFSYNTFPLMDGQLLPDGYLLLDPWWRNMTANILAVQFNHRLLATIAAVMALGAVWAAQRRLAPGHARSAVFALGAAVALQYALGVATLVHVVPVSLGTLHQATAVLVLAAALVALHALRPASPRAAPVP</sequence>
<proteinExistence type="inferred from homology"/>
<feature type="transmembrane region" description="Helical" evidence="12">
    <location>
        <begin position="24"/>
        <end position="45"/>
    </location>
</feature>
<feature type="transmembrane region" description="Helical" evidence="12">
    <location>
        <begin position="333"/>
        <end position="353"/>
    </location>
</feature>
<evidence type="ECO:0000256" key="4">
    <source>
        <dbReference type="ARBA" id="ARBA00022723"/>
    </source>
</evidence>
<comment type="pathway">
    <text evidence="10 12">Porphyrin-containing compound metabolism; heme A biosynthesis; heme A from heme O: step 1/1.</text>
</comment>
<keyword evidence="4 12" id="KW-0479">Metal-binding</keyword>
<dbReference type="GO" id="GO:0120547">
    <property type="term" value="F:heme A synthase activity"/>
    <property type="evidence" value="ECO:0007669"/>
    <property type="project" value="UniProtKB-EC"/>
</dbReference>
<evidence type="ECO:0000256" key="10">
    <source>
        <dbReference type="ARBA" id="ARBA00044501"/>
    </source>
</evidence>
<evidence type="ECO:0000256" key="8">
    <source>
        <dbReference type="ARBA" id="ARBA00023133"/>
    </source>
</evidence>
<evidence type="ECO:0000256" key="2">
    <source>
        <dbReference type="ARBA" id="ARBA00004141"/>
    </source>
</evidence>
<keyword evidence="14" id="KW-1185">Reference proteome</keyword>
<dbReference type="UniPathway" id="UPA00269">
    <property type="reaction ID" value="UER00713"/>
</dbReference>
<feature type="transmembrane region" description="Helical" evidence="12">
    <location>
        <begin position="109"/>
        <end position="127"/>
    </location>
</feature>
<comment type="subcellular location">
    <subcellularLocation>
        <location evidence="12">Cell membrane</location>
        <topology evidence="12">Multi-pass membrane protein</topology>
    </subcellularLocation>
    <subcellularLocation>
        <location evidence="2">Membrane</location>
        <topology evidence="2">Multi-pass membrane protein</topology>
    </subcellularLocation>
</comment>
<evidence type="ECO:0000256" key="9">
    <source>
        <dbReference type="ARBA" id="ARBA00023136"/>
    </source>
</evidence>
<dbReference type="PANTHER" id="PTHR23289">
    <property type="entry name" value="CYTOCHROME C OXIDASE ASSEMBLY PROTEIN COX15"/>
    <property type="match status" value="1"/>
</dbReference>
<keyword evidence="12" id="KW-1003">Cell membrane</keyword>
<accession>A0A6M1LQW4</accession>
<evidence type="ECO:0000256" key="5">
    <source>
        <dbReference type="ARBA" id="ARBA00022989"/>
    </source>
</evidence>
<dbReference type="HAMAP" id="MF_01665">
    <property type="entry name" value="HemeA_synth_type2"/>
    <property type="match status" value="1"/>
</dbReference>
<name>A0A6M1LQW4_9PROT</name>
<feature type="transmembrane region" description="Helical" evidence="12">
    <location>
        <begin position="216"/>
        <end position="236"/>
    </location>
</feature>
<comment type="cofactor">
    <cofactor evidence="1 12">
        <name>heme b</name>
        <dbReference type="ChEBI" id="CHEBI:60344"/>
    </cofactor>
</comment>
<evidence type="ECO:0000256" key="12">
    <source>
        <dbReference type="HAMAP-Rule" id="MF_01665"/>
    </source>
</evidence>
<evidence type="ECO:0000256" key="7">
    <source>
        <dbReference type="ARBA" id="ARBA00023004"/>
    </source>
</evidence>
<feature type="binding site" description="axial binding residue" evidence="12">
    <location>
        <position position="274"/>
    </location>
    <ligand>
        <name>heme</name>
        <dbReference type="ChEBI" id="CHEBI:30413"/>
    </ligand>
    <ligandPart>
        <name>Fe</name>
        <dbReference type="ChEBI" id="CHEBI:18248"/>
    </ligandPart>
</feature>
<dbReference type="GO" id="GO:0016653">
    <property type="term" value="F:oxidoreductase activity, acting on NAD(P)H, heme protein as acceptor"/>
    <property type="evidence" value="ECO:0007669"/>
    <property type="project" value="TreeGrafter"/>
</dbReference>
<keyword evidence="9 12" id="KW-0472">Membrane</keyword>
<feature type="transmembrane region" description="Helical" evidence="12">
    <location>
        <begin position="304"/>
        <end position="327"/>
    </location>
</feature>
<evidence type="ECO:0000313" key="14">
    <source>
        <dbReference type="Proteomes" id="UP000475385"/>
    </source>
</evidence>
<evidence type="ECO:0000256" key="6">
    <source>
        <dbReference type="ARBA" id="ARBA00023002"/>
    </source>
</evidence>
<keyword evidence="5 12" id="KW-1133">Transmembrane helix</keyword>
<comment type="subunit">
    <text evidence="12">Interacts with CtaB.</text>
</comment>
<keyword evidence="6 12" id="KW-0560">Oxidoreductase</keyword>
<dbReference type="GO" id="GO:0006784">
    <property type="term" value="P:heme A biosynthetic process"/>
    <property type="evidence" value="ECO:0007669"/>
    <property type="project" value="UniProtKB-UniRule"/>
</dbReference>
<keyword evidence="3 12" id="KW-0812">Transmembrane</keyword>
<feature type="transmembrane region" description="Helical" evidence="12">
    <location>
        <begin position="173"/>
        <end position="195"/>
    </location>
</feature>
<evidence type="ECO:0000256" key="3">
    <source>
        <dbReference type="ARBA" id="ARBA00022692"/>
    </source>
</evidence>
<dbReference type="GO" id="GO:0005886">
    <property type="term" value="C:plasma membrane"/>
    <property type="evidence" value="ECO:0007669"/>
    <property type="project" value="UniProtKB-SubCell"/>
</dbReference>
<dbReference type="AlphaFoldDB" id="A0A6M1LQW4"/>
<comment type="function">
    <text evidence="12">Catalyzes the conversion of heme O to heme A by two successive hydroxylations of the methyl group at C8. The first hydroxylation forms heme I, the second hydroxylation results in an unstable dihydroxymethyl group, which spontaneously dehydrates, resulting in the formyl group of heme A.</text>
</comment>
<feature type="transmembrane region" description="Helical" evidence="12">
    <location>
        <begin position="139"/>
        <end position="161"/>
    </location>
</feature>
<comment type="similarity">
    <text evidence="12">Belongs to the COX15/CtaA family. Type 2 subfamily.</text>
</comment>
<keyword evidence="7 12" id="KW-0408">Iron</keyword>
<comment type="caution">
    <text evidence="13">The sequence shown here is derived from an EMBL/GenBank/DDBJ whole genome shotgun (WGS) entry which is preliminary data.</text>
</comment>
<evidence type="ECO:0000256" key="1">
    <source>
        <dbReference type="ARBA" id="ARBA00001970"/>
    </source>
</evidence>
<dbReference type="GO" id="GO:0046872">
    <property type="term" value="F:metal ion binding"/>
    <property type="evidence" value="ECO:0007669"/>
    <property type="project" value="UniProtKB-KW"/>
</dbReference>
<evidence type="ECO:0000256" key="11">
    <source>
        <dbReference type="ARBA" id="ARBA00048044"/>
    </source>
</evidence>
<feature type="transmembrane region" description="Helical" evidence="12">
    <location>
        <begin position="272"/>
        <end position="292"/>
    </location>
</feature>
<reference evidence="13 14" key="2">
    <citation type="submission" date="2020-03" db="EMBL/GenBank/DDBJ databases">
        <title>Roseomonas stagni sp. nov., isolated from pond water in Japan.</title>
        <authorList>
            <person name="Furuhata K."/>
            <person name="Miyamoto H."/>
            <person name="Goto K."/>
        </authorList>
    </citation>
    <scope>NUCLEOTIDE SEQUENCE [LARGE SCALE GENOMIC DNA]</scope>
    <source>
        <strain evidence="13 14">PeD5</strain>
    </source>
</reference>
<keyword evidence="8 12" id="KW-0350">Heme biosynthesis</keyword>
<feature type="binding site" description="axial binding residue" evidence="12">
    <location>
        <position position="335"/>
    </location>
    <ligand>
        <name>heme</name>
        <dbReference type="ChEBI" id="CHEBI:30413"/>
    </ligand>
    <ligandPart>
        <name>Fe</name>
        <dbReference type="ChEBI" id="CHEBI:18248"/>
    </ligandPart>
</feature>
<dbReference type="Proteomes" id="UP000475385">
    <property type="component" value="Unassembled WGS sequence"/>
</dbReference>
<dbReference type="PANTHER" id="PTHR23289:SF2">
    <property type="entry name" value="CYTOCHROME C OXIDASE ASSEMBLY PROTEIN COX15 HOMOLOG"/>
    <property type="match status" value="1"/>
</dbReference>
<organism evidence="13 14">
    <name type="scientific">Falsiroseomonas algicola</name>
    <dbReference type="NCBI Taxonomy" id="2716930"/>
    <lineage>
        <taxon>Bacteria</taxon>
        <taxon>Pseudomonadati</taxon>
        <taxon>Pseudomonadota</taxon>
        <taxon>Alphaproteobacteria</taxon>
        <taxon>Acetobacterales</taxon>
        <taxon>Roseomonadaceae</taxon>
        <taxon>Falsiroseomonas</taxon>
    </lineage>
</organism>
<reference evidence="13 14" key="1">
    <citation type="submission" date="2020-02" db="EMBL/GenBank/DDBJ databases">
        <authorList>
            <person name="Kim H.M."/>
            <person name="Jeon C.O."/>
        </authorList>
    </citation>
    <scope>NUCLEOTIDE SEQUENCE [LARGE SCALE GENOMIC DNA]</scope>
    <source>
        <strain evidence="13 14">PeD5</strain>
    </source>
</reference>
<evidence type="ECO:0000313" key="13">
    <source>
        <dbReference type="EMBL" id="NGM22493.1"/>
    </source>
</evidence>
<gene>
    <name evidence="12" type="primary">ctaA</name>
    <name evidence="13" type="ORF">G3576_20925</name>
</gene>
<protein>
    <recommendedName>
        <fullName evidence="12">Heme A synthase</fullName>
        <shortName evidence="12">HAS</shortName>
        <ecNumber evidence="12">1.17.99.9</ecNumber>
    </recommendedName>
    <alternativeName>
        <fullName evidence="12">Cytochrome aa3-controlling protein</fullName>
    </alternativeName>
</protein>
<dbReference type="Pfam" id="PF02628">
    <property type="entry name" value="COX15-CtaA"/>
    <property type="match status" value="1"/>
</dbReference>
<dbReference type="InterPro" id="IPR003780">
    <property type="entry name" value="COX15/CtaA_fam"/>
</dbReference>
<comment type="catalytic activity">
    <reaction evidence="11">
        <text>Fe(II)-heme o + 2 A + H2O = Fe(II)-heme a + 2 AH2</text>
        <dbReference type="Rhea" id="RHEA:63388"/>
        <dbReference type="ChEBI" id="CHEBI:13193"/>
        <dbReference type="ChEBI" id="CHEBI:15377"/>
        <dbReference type="ChEBI" id="CHEBI:17499"/>
        <dbReference type="ChEBI" id="CHEBI:60530"/>
        <dbReference type="ChEBI" id="CHEBI:61715"/>
        <dbReference type="EC" id="1.17.99.9"/>
    </reaction>
    <physiologicalReaction direction="left-to-right" evidence="11">
        <dbReference type="Rhea" id="RHEA:63389"/>
    </physiologicalReaction>
</comment>
<dbReference type="EMBL" id="JAAIKB010000009">
    <property type="protein sequence ID" value="NGM22493.1"/>
    <property type="molecule type" value="Genomic_DNA"/>
</dbReference>
<dbReference type="EC" id="1.17.99.9" evidence="12"/>
<dbReference type="InterPro" id="IPR023754">
    <property type="entry name" value="HemeA_Synthase_type2"/>
</dbReference>